<proteinExistence type="predicted"/>
<dbReference type="OMA" id="NACHLLC"/>
<dbReference type="InterPro" id="IPR012677">
    <property type="entry name" value="Nucleotide-bd_a/b_plait_sf"/>
</dbReference>
<feature type="domain" description="RRM" evidence="1">
    <location>
        <begin position="292"/>
        <end position="359"/>
    </location>
</feature>
<reference evidence="2" key="1">
    <citation type="submission" date="2025-08" db="UniProtKB">
        <authorList>
            <consortium name="Ensembl"/>
        </authorList>
    </citation>
    <scope>IDENTIFICATION</scope>
</reference>
<dbReference type="Gene3D" id="3.30.70.330">
    <property type="match status" value="4"/>
</dbReference>
<dbReference type="SUPFAM" id="SSF54928">
    <property type="entry name" value="RNA-binding domain, RBD"/>
    <property type="match status" value="4"/>
</dbReference>
<dbReference type="STRING" id="9568.ENSMLEP00000002066"/>
<name>A0A2K5XFJ2_MANLE</name>
<feature type="domain" description="RRM" evidence="1">
    <location>
        <begin position="406"/>
        <end position="476"/>
    </location>
</feature>
<dbReference type="GO" id="GO:0003723">
    <property type="term" value="F:RNA binding"/>
    <property type="evidence" value="ECO:0007669"/>
    <property type="project" value="InterPro"/>
</dbReference>
<dbReference type="Proteomes" id="UP000233140">
    <property type="component" value="Unassembled WGS sequence"/>
</dbReference>
<organism evidence="2 3">
    <name type="scientific">Mandrillus leucophaeus</name>
    <name type="common">Drill</name>
    <name type="synonym">Papio leucophaeus</name>
    <dbReference type="NCBI Taxonomy" id="9568"/>
    <lineage>
        <taxon>Eukaryota</taxon>
        <taxon>Metazoa</taxon>
        <taxon>Chordata</taxon>
        <taxon>Craniata</taxon>
        <taxon>Vertebrata</taxon>
        <taxon>Euteleostomi</taxon>
        <taxon>Mammalia</taxon>
        <taxon>Eutheria</taxon>
        <taxon>Euarchontoglires</taxon>
        <taxon>Primates</taxon>
        <taxon>Haplorrhini</taxon>
        <taxon>Catarrhini</taxon>
        <taxon>Cercopithecidae</taxon>
        <taxon>Cercopithecinae</taxon>
        <taxon>Mandrillus</taxon>
    </lineage>
</organism>
<dbReference type="GeneTree" id="ENSGT01050000244924"/>
<evidence type="ECO:0000313" key="3">
    <source>
        <dbReference type="Proteomes" id="UP000233140"/>
    </source>
</evidence>
<dbReference type="InterPro" id="IPR000504">
    <property type="entry name" value="RRM_dom"/>
</dbReference>
<protein>
    <recommendedName>
        <fullName evidence="1">RRM domain-containing protein</fullName>
    </recommendedName>
</protein>
<dbReference type="Ensembl" id="ENSMLET00000009088.1">
    <property type="protein sequence ID" value="ENSMLEP00000002066.1"/>
    <property type="gene ID" value="ENSMLEG00000008169.1"/>
</dbReference>
<evidence type="ECO:0000313" key="2">
    <source>
        <dbReference type="Ensembl" id="ENSMLEP00000002066.1"/>
    </source>
</evidence>
<dbReference type="InterPro" id="IPR035979">
    <property type="entry name" value="RBD_domain_sf"/>
</dbReference>
<dbReference type="PANTHER" id="PTHR15592">
    <property type="entry name" value="MATRIN 3/NUCLEAR PROTEIN 220-RELATED"/>
    <property type="match status" value="1"/>
</dbReference>
<dbReference type="AlphaFoldDB" id="A0A2K5XFJ2"/>
<evidence type="ECO:0000259" key="1">
    <source>
        <dbReference type="SMART" id="SM00360"/>
    </source>
</evidence>
<dbReference type="Pfam" id="PF13893">
    <property type="entry name" value="RRM_5"/>
    <property type="match status" value="1"/>
</dbReference>
<accession>A0A2K5XFJ2</accession>
<reference evidence="2" key="2">
    <citation type="submission" date="2025-09" db="UniProtKB">
        <authorList>
            <consortium name="Ensembl"/>
        </authorList>
    </citation>
    <scope>IDENTIFICATION</scope>
</reference>
<keyword evidence="3" id="KW-1185">Reference proteome</keyword>
<sequence>MDGIVPDIAVGTKQGSDEIFFTCVSNRPFIMSSNSASAANGNGSKKFKGDSRSAGVPSRLPFGKVTNLLMLKGKNQAFIEMSTEEAANTMVNYCTSVTPVLRSQPIYIQFSNHKGLKTDSSPNQAQDPAALRRPFGEPGLGCLGGGRRLRDGDGRPVTLDVLHQIFSKFGTLLKTITFIKFHNQFQALLQYADPENAQRVKLSLDWQNTYNACHLLCIDFPKLISLNVKYNNDKSRDYHPALARPDMAAAFDLLVPNIHGALVPLAIPSAAEAAAAAGRIAIPGLAGAGNSVLLVSNLNPERVTPQSLFCVCVCYVQHMKILVNKKENALVKMADDNQAQPAMCHLNWHKLYGKPTRITSPHQNVQLPLESRQDQGLTKDYGNSALHRFKKPGFKNFQNIFLPSATVHLSNIPPSVSEEYLKVFSSSHGGVVKGLKFFQKDRKMALIQMRCVEEAVQAPIDLHNHHVWENHHPGVSFSKSTI</sequence>
<dbReference type="SMART" id="SM00360">
    <property type="entry name" value="RRM"/>
    <property type="match status" value="2"/>
</dbReference>